<sequence>MYALNDPQTLAERVGQLASKSSKRVVIGIAGIPGSGKTTLTAKMCELMNQKGFKTQGISQDGFHYYRQQLYLMKNSREAIERRGAPFTFDAVKFLRLVEKFNDPQYKDTEIMAPSFDHSKKDPIENDVVISPDTKIIFVEGNYLALKDPVWKELGGYFDEIWRLEVSMEEAKERLVERHLTAGICATREEAQRRAEDNDLVNGVYILENSVPATISIS</sequence>
<reference evidence="1" key="1">
    <citation type="submission" date="2022-06" db="EMBL/GenBank/DDBJ databases">
        <authorList>
            <person name="Legras J.-L."/>
            <person name="Devillers H."/>
            <person name="Grondin C."/>
        </authorList>
    </citation>
    <scope>NUCLEOTIDE SEQUENCE</scope>
    <source>
        <strain evidence="1">CLIB 1444</strain>
    </source>
</reference>
<dbReference type="EMBL" id="CALSDN010000003">
    <property type="protein sequence ID" value="CAH6719983.1"/>
    <property type="molecule type" value="Genomic_DNA"/>
</dbReference>
<gene>
    <name evidence="1" type="ORF">CLIB1444_03S01816</name>
</gene>
<accession>A0ACA9Y4S0</accession>
<evidence type="ECO:0000313" key="1">
    <source>
        <dbReference type="EMBL" id="CAH6719983.1"/>
    </source>
</evidence>
<keyword evidence="2" id="KW-1185">Reference proteome</keyword>
<proteinExistence type="predicted"/>
<organism evidence="1 2">
    <name type="scientific">[Candida] jaroonii</name>
    <dbReference type="NCBI Taxonomy" id="467808"/>
    <lineage>
        <taxon>Eukaryota</taxon>
        <taxon>Fungi</taxon>
        <taxon>Dikarya</taxon>
        <taxon>Ascomycota</taxon>
        <taxon>Saccharomycotina</taxon>
        <taxon>Pichiomycetes</taxon>
        <taxon>Debaryomycetaceae</taxon>
        <taxon>Yamadazyma</taxon>
    </lineage>
</organism>
<comment type="caution">
    <text evidence="1">The sequence shown here is derived from an EMBL/GenBank/DDBJ whole genome shotgun (WGS) entry which is preliminary data.</text>
</comment>
<name>A0ACA9Y4S0_9ASCO</name>
<protein>
    <submittedName>
        <fullName evidence="1">Uncharacterized protein</fullName>
    </submittedName>
</protein>
<evidence type="ECO:0000313" key="2">
    <source>
        <dbReference type="Proteomes" id="UP001152531"/>
    </source>
</evidence>
<dbReference type="Proteomes" id="UP001152531">
    <property type="component" value="Unassembled WGS sequence"/>
</dbReference>